<organism evidence="1 2">
    <name type="scientific">Pseudomonas frederiksbergensis</name>
    <dbReference type="NCBI Taxonomy" id="104087"/>
    <lineage>
        <taxon>Bacteria</taxon>
        <taxon>Pseudomonadati</taxon>
        <taxon>Pseudomonadota</taxon>
        <taxon>Gammaproteobacteria</taxon>
        <taxon>Pseudomonadales</taxon>
        <taxon>Pseudomonadaceae</taxon>
        <taxon>Pseudomonas</taxon>
    </lineage>
</organism>
<comment type="caution">
    <text evidence="1">The sequence shown here is derived from an EMBL/GenBank/DDBJ whole genome shotgun (WGS) entry which is preliminary data.</text>
</comment>
<dbReference type="EMBL" id="PUIN01000008">
    <property type="protein sequence ID" value="PQP03199.1"/>
    <property type="molecule type" value="Genomic_DNA"/>
</dbReference>
<sequence length="219" mass="25030">MSGLRATMRLYGLVKNLGSTDDRHRQPVDILCTLNRTGGKAIRAFVSRLDAELMMRSRGLEEYRVVPLRTFDPNQLIQDHQGWLTLHVCCGFVVLADQSLLNNGTLLPMGWYVYSDIGQWTAEHYIDFGPQMTSLLQTSYDRIGLRDYNVWLNDFDSVSDADLEWQVAEAWQTLHNVSSPSHDDCHALFDPVDNRWRFAAAEIDVYQPHPESQKQGALT</sequence>
<reference evidence="1 2" key="1">
    <citation type="submission" date="2018-02" db="EMBL/GenBank/DDBJ databases">
        <title>Draft genome sequencing of Pseudomonas frederiksbergensis 11-D3.</title>
        <authorList>
            <person name="Zheng B.-X."/>
        </authorList>
    </citation>
    <scope>NUCLEOTIDE SEQUENCE [LARGE SCALE GENOMIC DNA]</scope>
    <source>
        <strain evidence="1 2">11-D3</strain>
    </source>
</reference>
<proteinExistence type="predicted"/>
<evidence type="ECO:0000313" key="1">
    <source>
        <dbReference type="EMBL" id="PQP03199.1"/>
    </source>
</evidence>
<dbReference type="RefSeq" id="WP_105343041.1">
    <property type="nucleotide sequence ID" value="NZ_PUIN01000008.1"/>
</dbReference>
<protein>
    <submittedName>
        <fullName evidence="1">Uncharacterized protein</fullName>
    </submittedName>
</protein>
<accession>A0A2S8HL16</accession>
<dbReference type="Proteomes" id="UP000239687">
    <property type="component" value="Unassembled WGS sequence"/>
</dbReference>
<evidence type="ECO:0000313" key="2">
    <source>
        <dbReference type="Proteomes" id="UP000239687"/>
    </source>
</evidence>
<name>A0A2S8HL16_9PSED</name>
<dbReference type="AlphaFoldDB" id="A0A2S8HL16"/>
<gene>
    <name evidence="1" type="ORF">C5612_15325</name>
</gene>